<comment type="caution">
    <text evidence="5">The sequence shown here is derived from an EMBL/GenBank/DDBJ whole genome shotgun (WGS) entry which is preliminary data.</text>
</comment>
<dbReference type="InterPro" id="IPR036396">
    <property type="entry name" value="Cyt_P450_sf"/>
</dbReference>
<dbReference type="Pfam" id="PF00111">
    <property type="entry name" value="Fer2"/>
    <property type="match status" value="1"/>
</dbReference>
<evidence type="ECO:0000313" key="5">
    <source>
        <dbReference type="EMBL" id="MBM7086407.1"/>
    </source>
</evidence>
<proteinExistence type="inferred from homology"/>
<gene>
    <name evidence="5" type="ORF">JQN84_28145</name>
</gene>
<keyword evidence="6" id="KW-1185">Reference proteome</keyword>
<dbReference type="Proteomes" id="UP000809587">
    <property type="component" value="Unassembled WGS sequence"/>
</dbReference>
<feature type="domain" description="2Fe-2S ferredoxin-type" evidence="3">
    <location>
        <begin position="692"/>
        <end position="777"/>
    </location>
</feature>
<reference evidence="5 6" key="1">
    <citation type="submission" date="2021-02" db="EMBL/GenBank/DDBJ databases">
        <authorList>
            <person name="Lee D.-H."/>
        </authorList>
    </citation>
    <scope>NUCLEOTIDE SEQUENCE [LARGE SCALE GENOMIC DNA]</scope>
    <source>
        <strain evidence="5 6">MMS20-R2-29</strain>
    </source>
</reference>
<evidence type="ECO:0000256" key="2">
    <source>
        <dbReference type="SAM" id="MobiDB-lite"/>
    </source>
</evidence>
<accession>A0ABS2JIR5</accession>
<dbReference type="InterPro" id="IPR001128">
    <property type="entry name" value="Cyt_P450"/>
</dbReference>
<dbReference type="EMBL" id="JAFEUO010000009">
    <property type="protein sequence ID" value="MBM7086407.1"/>
    <property type="molecule type" value="Genomic_DNA"/>
</dbReference>
<dbReference type="CDD" id="cd00207">
    <property type="entry name" value="fer2"/>
    <property type="match status" value="1"/>
</dbReference>
<dbReference type="InterPro" id="IPR039261">
    <property type="entry name" value="FNR_nucleotide-bd"/>
</dbReference>
<dbReference type="CDD" id="cd06185">
    <property type="entry name" value="PDR_like"/>
    <property type="match status" value="1"/>
</dbReference>
<dbReference type="PROSITE" id="PS51085">
    <property type="entry name" value="2FE2S_FER_2"/>
    <property type="match status" value="1"/>
</dbReference>
<dbReference type="PROSITE" id="PS00197">
    <property type="entry name" value="2FE2S_FER_1"/>
    <property type="match status" value="1"/>
</dbReference>
<dbReference type="PROSITE" id="PS00086">
    <property type="entry name" value="CYTOCHROME_P450"/>
    <property type="match status" value="1"/>
</dbReference>
<sequence length="777" mass="83993">MSDPHPVARLGNTAQRPAPVEHVPMTEQQRTAPAGTQTATEDRPVAPFDHHSAECNTDPVGYYREFRQTCPVGRTDAHGGFVYTTRYADVVRIARDDDTFSSARATAGGDGTAIVIPRGPGLEQYPIELDPPAATGYRDLINPLLTQDAVAELAPMVARHTTRVVDAFIAEGSVDFVRDLTNPLPAAVTLDWLGFPESDWAKLAGPIHDIFAALPGSERAVRGAAGLAYLDQRIRELIVERRAVPTSDAVSYLAAQRRPDGELFDADELVSVIGLLIAGGVDTTTSLTGSTLVHLSRHPEDRQRLIDSPDLLLTATDEFLRVFAPSQSMARTVRTDTEVGGCPVSAGERVLIPWVAANHDPAVFPDPEQLRLDRDAARHLSFGIGSHRCAGAHLARLMFREMITQVLTRLPDFRVVEEGLVAYPTRGNQSGWDAIPAVFTPGPRRDADAAGTRPTASLTGDRELVMAGTATATDDVLEVRLADPTGAELPPWTPGAHLEVRLPSGRVRQYSLCGDPDDTRHYRIAALREPAGRGGSVELHALARAGVTLSVRGPRNHFPLVDAPDYLFLAGGIGITPILAMAREADRRGVPFRLVYGGRSRASMAFVDEVTALAGDRVTLLPQDETGLPDLGALLDSTGPDTAVYCCGPTGMIDALERVCAATGRSERLHVERFTAGDDLEVAFDPAANTEFEVHLARTGATLRVPRDRRMIDVLREVVPGLTYDCEKGYCGACETRVLAGTPEHRDSLLTEQERTAGRSMMICVGRCRSERLVLDL</sequence>
<dbReference type="InterPro" id="IPR017972">
    <property type="entry name" value="Cyt_P450_CS"/>
</dbReference>
<feature type="compositionally biased region" description="Polar residues" evidence="2">
    <location>
        <begin position="26"/>
        <end position="39"/>
    </location>
</feature>
<feature type="region of interest" description="Disordered" evidence="2">
    <location>
        <begin position="1"/>
        <end position="50"/>
    </location>
</feature>
<evidence type="ECO:0000256" key="1">
    <source>
        <dbReference type="ARBA" id="ARBA00010617"/>
    </source>
</evidence>
<dbReference type="PANTHER" id="PTHR46696">
    <property type="entry name" value="P450, PUTATIVE (EUROFUNG)-RELATED"/>
    <property type="match status" value="1"/>
</dbReference>
<dbReference type="Pfam" id="PF00067">
    <property type="entry name" value="p450"/>
    <property type="match status" value="1"/>
</dbReference>
<dbReference type="InterPro" id="IPR001433">
    <property type="entry name" value="OxRdtase_FAD/NAD-bd"/>
</dbReference>
<evidence type="ECO:0000259" key="4">
    <source>
        <dbReference type="PROSITE" id="PS51384"/>
    </source>
</evidence>
<dbReference type="PRINTS" id="PR00409">
    <property type="entry name" value="PHDIOXRDTASE"/>
</dbReference>
<dbReference type="InterPro" id="IPR001041">
    <property type="entry name" value="2Fe-2S_ferredoxin-type"/>
</dbReference>
<dbReference type="InterPro" id="IPR017927">
    <property type="entry name" value="FAD-bd_FR_type"/>
</dbReference>
<feature type="compositionally biased region" description="Basic and acidic residues" evidence="2">
    <location>
        <begin position="40"/>
        <end position="50"/>
    </location>
</feature>
<evidence type="ECO:0000259" key="3">
    <source>
        <dbReference type="PROSITE" id="PS51085"/>
    </source>
</evidence>
<dbReference type="Gene3D" id="3.40.50.80">
    <property type="entry name" value="Nucleotide-binding domain of ferredoxin-NADP reductase (FNR) module"/>
    <property type="match status" value="1"/>
</dbReference>
<dbReference type="SUPFAM" id="SSF63380">
    <property type="entry name" value="Riboflavin synthase domain-like"/>
    <property type="match status" value="1"/>
</dbReference>
<dbReference type="PANTHER" id="PTHR46696:SF6">
    <property type="entry name" value="P450, PUTATIVE (EUROFUNG)-RELATED"/>
    <property type="match status" value="1"/>
</dbReference>
<organism evidence="5 6">
    <name type="scientific">Micromonospora humidisoli</name>
    <dbReference type="NCBI Taxonomy" id="2807622"/>
    <lineage>
        <taxon>Bacteria</taxon>
        <taxon>Bacillati</taxon>
        <taxon>Actinomycetota</taxon>
        <taxon>Actinomycetes</taxon>
        <taxon>Micromonosporales</taxon>
        <taxon>Micromonosporaceae</taxon>
        <taxon>Micromonospora</taxon>
    </lineage>
</organism>
<dbReference type="SUPFAM" id="SSF48264">
    <property type="entry name" value="Cytochrome P450"/>
    <property type="match status" value="1"/>
</dbReference>
<dbReference type="Gene3D" id="3.10.20.30">
    <property type="match status" value="1"/>
</dbReference>
<protein>
    <submittedName>
        <fullName evidence="5">Cytochrome P450/oxidoreductase</fullName>
    </submittedName>
</protein>
<dbReference type="InterPro" id="IPR006058">
    <property type="entry name" value="2Fe2S_fd_BS"/>
</dbReference>
<dbReference type="Gene3D" id="1.10.630.10">
    <property type="entry name" value="Cytochrome P450"/>
    <property type="match status" value="1"/>
</dbReference>
<dbReference type="Gene3D" id="2.40.30.10">
    <property type="entry name" value="Translation factors"/>
    <property type="match status" value="1"/>
</dbReference>
<dbReference type="SUPFAM" id="SSF52343">
    <property type="entry name" value="Ferredoxin reductase-like, C-terminal NADP-linked domain"/>
    <property type="match status" value="1"/>
</dbReference>
<comment type="similarity">
    <text evidence="1">Belongs to the cytochrome P450 family.</text>
</comment>
<dbReference type="PROSITE" id="PS51384">
    <property type="entry name" value="FAD_FR"/>
    <property type="match status" value="1"/>
</dbReference>
<dbReference type="InterPro" id="IPR017938">
    <property type="entry name" value="Riboflavin_synthase-like_b-brl"/>
</dbReference>
<dbReference type="SUPFAM" id="SSF54292">
    <property type="entry name" value="2Fe-2S ferredoxin-like"/>
    <property type="match status" value="1"/>
</dbReference>
<dbReference type="InterPro" id="IPR036010">
    <property type="entry name" value="2Fe-2S_ferredoxin-like_sf"/>
</dbReference>
<feature type="domain" description="FAD-binding FR-type" evidence="4">
    <location>
        <begin position="451"/>
        <end position="561"/>
    </location>
</feature>
<dbReference type="InterPro" id="IPR012675">
    <property type="entry name" value="Beta-grasp_dom_sf"/>
</dbReference>
<evidence type="ECO:0000313" key="6">
    <source>
        <dbReference type="Proteomes" id="UP000809587"/>
    </source>
</evidence>
<dbReference type="Pfam" id="PF00175">
    <property type="entry name" value="NAD_binding_1"/>
    <property type="match status" value="1"/>
</dbReference>
<name>A0ABS2JIR5_9ACTN</name>